<evidence type="ECO:0000313" key="1">
    <source>
        <dbReference type="EMBL" id="CEK85552.1"/>
    </source>
</evidence>
<organism evidence="1">
    <name type="scientific">Arion vulgaris</name>
    <dbReference type="NCBI Taxonomy" id="1028688"/>
    <lineage>
        <taxon>Eukaryota</taxon>
        <taxon>Metazoa</taxon>
        <taxon>Spiralia</taxon>
        <taxon>Lophotrochozoa</taxon>
        <taxon>Mollusca</taxon>
        <taxon>Gastropoda</taxon>
        <taxon>Heterobranchia</taxon>
        <taxon>Euthyneura</taxon>
        <taxon>Panpulmonata</taxon>
        <taxon>Eupulmonata</taxon>
        <taxon>Stylommatophora</taxon>
        <taxon>Helicina</taxon>
        <taxon>Arionoidea</taxon>
        <taxon>Arionidae</taxon>
        <taxon>Arion</taxon>
    </lineage>
</organism>
<gene>
    <name evidence="1" type="primary">ORF148794</name>
    <name evidence="2" type="synonym">ORF148800</name>
</gene>
<dbReference type="EMBL" id="HACG01038687">
    <property type="protein sequence ID" value="CEK85552.1"/>
    <property type="molecule type" value="Transcribed_RNA"/>
</dbReference>
<dbReference type="EMBL" id="HACG01038688">
    <property type="protein sequence ID" value="CEK85553.1"/>
    <property type="molecule type" value="Transcribed_RNA"/>
</dbReference>
<protein>
    <submittedName>
        <fullName evidence="1">Uncharacterized protein</fullName>
    </submittedName>
</protein>
<name>A0A0B7AY36_9EUPU</name>
<reference evidence="1" key="1">
    <citation type="submission" date="2014-12" db="EMBL/GenBank/DDBJ databases">
        <title>Insight into the proteome of Arion vulgaris.</title>
        <authorList>
            <person name="Aradska J."/>
            <person name="Bulat T."/>
            <person name="Smidak R."/>
            <person name="Sarate P."/>
            <person name="Gangsoo J."/>
            <person name="Sialana F."/>
            <person name="Bilban M."/>
            <person name="Lubec G."/>
        </authorList>
    </citation>
    <scope>NUCLEOTIDE SEQUENCE</scope>
    <source>
        <tissue evidence="1">Skin</tissue>
    </source>
</reference>
<sequence>MFWPSPEETMSNTEEVVSSTRQYIDQSFSVQHDLGNMNSEPAEKDLEILEYSKQEPAYYASGNNFVKSVTASKLAAHDHHQSQSTGRQFEFPR</sequence>
<dbReference type="AlphaFoldDB" id="A0A0B7AY36"/>
<evidence type="ECO:0000313" key="2">
    <source>
        <dbReference type="EMBL" id="CEK85553.1"/>
    </source>
</evidence>
<accession>A0A0B7AY36</accession>
<proteinExistence type="predicted"/>